<evidence type="ECO:0000256" key="4">
    <source>
        <dbReference type="ARBA" id="ARBA00022729"/>
    </source>
</evidence>
<proteinExistence type="inferred from homology"/>
<comment type="subunit">
    <text evidence="8">Part of the Bam complex.</text>
</comment>
<dbReference type="Pfam" id="PF07244">
    <property type="entry name" value="POTRA"/>
    <property type="match status" value="4"/>
</dbReference>
<feature type="domain" description="POTRA" evidence="10">
    <location>
        <begin position="24"/>
        <end position="91"/>
    </location>
</feature>
<dbReference type="InterPro" id="IPR039910">
    <property type="entry name" value="D15-like"/>
</dbReference>
<dbReference type="PROSITE" id="PS51779">
    <property type="entry name" value="POTRA"/>
    <property type="match status" value="4"/>
</dbReference>
<dbReference type="PANTHER" id="PTHR12815">
    <property type="entry name" value="SORTING AND ASSEMBLY MACHINERY SAMM50 PROTEIN FAMILY MEMBER"/>
    <property type="match status" value="1"/>
</dbReference>
<evidence type="ECO:0000256" key="8">
    <source>
        <dbReference type="HAMAP-Rule" id="MF_01430"/>
    </source>
</evidence>
<dbReference type="PANTHER" id="PTHR12815:SF23">
    <property type="entry name" value="OUTER MEMBRANE PROTEIN ASSEMBLY FACTOR BAMA"/>
    <property type="match status" value="1"/>
</dbReference>
<feature type="chain" id="PRO_5044897792" description="Outer membrane protein assembly factor BamA" evidence="8">
    <location>
        <begin position="22"/>
        <end position="896"/>
    </location>
</feature>
<keyword evidence="2 8" id="KW-1134">Transmembrane beta strand</keyword>
<evidence type="ECO:0000256" key="3">
    <source>
        <dbReference type="ARBA" id="ARBA00022692"/>
    </source>
</evidence>
<keyword evidence="4 8" id="KW-0732">Signal</keyword>
<comment type="similarity">
    <text evidence="8">Belongs to the BamA family.</text>
</comment>
<comment type="caution">
    <text evidence="11">The sequence shown here is derived from an EMBL/GenBank/DDBJ whole genome shotgun (WGS) entry which is preliminary data.</text>
</comment>
<reference evidence="11 12" key="1">
    <citation type="submission" date="2024-04" db="EMBL/GenBank/DDBJ databases">
        <title>Draft genome sequence of Sessilibacter corallicola NBRC 116591.</title>
        <authorList>
            <person name="Miyakawa T."/>
            <person name="Kusuya Y."/>
            <person name="Miura T."/>
        </authorList>
    </citation>
    <scope>NUCLEOTIDE SEQUENCE [LARGE SCALE GENOMIC DNA]</scope>
    <source>
        <strain evidence="11 12">KU-00831-HH</strain>
    </source>
</reference>
<evidence type="ECO:0000256" key="7">
    <source>
        <dbReference type="ARBA" id="ARBA00023237"/>
    </source>
</evidence>
<dbReference type="EMBL" id="BAABWN010000003">
    <property type="protein sequence ID" value="GAA6167509.1"/>
    <property type="molecule type" value="Genomic_DNA"/>
</dbReference>
<evidence type="ECO:0000256" key="6">
    <source>
        <dbReference type="ARBA" id="ARBA00023136"/>
    </source>
</evidence>
<accession>A0ABQ0A786</accession>
<evidence type="ECO:0000313" key="11">
    <source>
        <dbReference type="EMBL" id="GAA6167509.1"/>
    </source>
</evidence>
<dbReference type="InterPro" id="IPR000184">
    <property type="entry name" value="Bac_surfAg_D15"/>
</dbReference>
<dbReference type="InterPro" id="IPR034746">
    <property type="entry name" value="POTRA"/>
</dbReference>
<keyword evidence="6 8" id="KW-0472">Membrane</keyword>
<dbReference type="NCBIfam" id="TIGR03303">
    <property type="entry name" value="OM_YaeT"/>
    <property type="match status" value="1"/>
</dbReference>
<evidence type="ECO:0000313" key="12">
    <source>
        <dbReference type="Proteomes" id="UP001465153"/>
    </source>
</evidence>
<feature type="domain" description="POTRA" evidence="10">
    <location>
        <begin position="175"/>
        <end position="263"/>
    </location>
</feature>
<feature type="domain" description="POTRA" evidence="10">
    <location>
        <begin position="92"/>
        <end position="172"/>
    </location>
</feature>
<keyword evidence="7 8" id="KW-0998">Cell outer membrane</keyword>
<comment type="function">
    <text evidence="8">Part of the outer membrane protein assembly complex, which is involved in assembly and insertion of beta-barrel proteins into the outer membrane.</text>
</comment>
<dbReference type="InterPro" id="IPR023707">
    <property type="entry name" value="OM_assembly_BamA"/>
</dbReference>
<keyword evidence="5 8" id="KW-0677">Repeat</keyword>
<protein>
    <recommendedName>
        <fullName evidence="8 9">Outer membrane protein assembly factor BamA</fullName>
    </recommendedName>
</protein>
<evidence type="ECO:0000256" key="2">
    <source>
        <dbReference type="ARBA" id="ARBA00022452"/>
    </source>
</evidence>
<evidence type="ECO:0000259" key="10">
    <source>
        <dbReference type="PROSITE" id="PS51779"/>
    </source>
</evidence>
<name>A0ABQ0A786_9GAMM</name>
<feature type="signal peptide" evidence="8">
    <location>
        <begin position="1"/>
        <end position="21"/>
    </location>
</feature>
<dbReference type="Proteomes" id="UP001465153">
    <property type="component" value="Unassembled WGS sequence"/>
</dbReference>
<evidence type="ECO:0000256" key="9">
    <source>
        <dbReference type="NCBIfam" id="TIGR03303"/>
    </source>
</evidence>
<comment type="subcellular location">
    <subcellularLocation>
        <location evidence="8">Cell outer membrane</location>
    </subcellularLocation>
    <subcellularLocation>
        <location evidence="1">Membrane</location>
    </subcellularLocation>
</comment>
<dbReference type="Gene3D" id="2.40.160.50">
    <property type="entry name" value="membrane protein fhac: a member of the omp85/tpsb transporter family"/>
    <property type="match status" value="1"/>
</dbReference>
<dbReference type="PIRSF" id="PIRSF006076">
    <property type="entry name" value="OM_assembly_OMP85"/>
    <property type="match status" value="1"/>
</dbReference>
<keyword evidence="3 8" id="KW-0812">Transmembrane</keyword>
<dbReference type="HAMAP" id="MF_01430">
    <property type="entry name" value="OM_assembly_BamA"/>
    <property type="match status" value="1"/>
</dbReference>
<dbReference type="RefSeq" id="WP_353302119.1">
    <property type="nucleotide sequence ID" value="NZ_BAABWN010000003.1"/>
</dbReference>
<keyword evidence="12" id="KW-1185">Reference proteome</keyword>
<feature type="domain" description="POTRA" evidence="10">
    <location>
        <begin position="347"/>
        <end position="421"/>
    </location>
</feature>
<evidence type="ECO:0000256" key="1">
    <source>
        <dbReference type="ARBA" id="ARBA00004370"/>
    </source>
</evidence>
<evidence type="ECO:0000256" key="5">
    <source>
        <dbReference type="ARBA" id="ARBA00022737"/>
    </source>
</evidence>
<dbReference type="Pfam" id="PF01103">
    <property type="entry name" value="Omp85"/>
    <property type="match status" value="1"/>
</dbReference>
<gene>
    <name evidence="8" type="primary">bamA</name>
    <name evidence="11" type="ORF">NBRC116591_13190</name>
</gene>
<organism evidence="11 12">
    <name type="scientific">Sessilibacter corallicola</name>
    <dbReference type="NCBI Taxonomy" id="2904075"/>
    <lineage>
        <taxon>Bacteria</taxon>
        <taxon>Pseudomonadati</taxon>
        <taxon>Pseudomonadota</taxon>
        <taxon>Gammaproteobacteria</taxon>
        <taxon>Cellvibrionales</taxon>
        <taxon>Cellvibrionaceae</taxon>
        <taxon>Sessilibacter</taxon>
    </lineage>
</organism>
<sequence length="896" mass="99259" precursor="true">MNRSIFPVAVCVSMFSASVFAETFRVDDIRVQGLQRVSAGTVFSALPVQVGDTVEELDIQELSRSLFRTGFFEDIAIGKDGNVLVIAVQERPAISSITIEGNKAIKTEDLLVGLNDNGLSEGQIFKRATLEGLTQELERQYVAQGRYSASVDADVIELPRNQVQLIINVDEGKVAKIKHVNIVGNEKFSDKELLELFELGPAGRFDWFTSKNKYAKERLAGDLERLESYYLDRGYLKFSVDSTQVSLSPDKESVYITVNITEGDVYTVSEVDLAGDLVVDENIIRRLILMREGQSFSQVLMTTTSEYITRRLGNEGYTFAEVRGIPERDDEDNTVKVTFFVDPGQRAYVRRIEFRGNTRTSDEVLRREMRQMEGGSASTAAIEQSKVRLERLGFFKQVDVDTQEVPGSADLVDVEYTVEEQPSGSVGASLGFAQGTGLTLGANVQQDNWFGSGKSVGFSLSRSTFQTLYSFNYNDPYFTADGVSRGFSIFLRERDFNEFNVSSFTTDSYGATVNFGYPTSEISRISYGFGFSNISIETGSFAVQEIQASPRLFENDDFVQAYITQEQLDQINDIQDDLVDDLNGDGIIDASEQAAFDSGSETTNGVVDPYDYLGEAISFQLGDDVLVDSPEGFVDQNGDDFNMFSFTLGWRQSTLNRGRLATRGASQQLSFEVTAPGSDLEFFKLTYNAQYFKPLTRDLTLRLRTELGYGDAYGNTSDLPFFEHFFAGGFGSVRGFERNSLGPRSSPAFRYDTVALTGVDLDGDGDADDLDNFAYILDEETGQLANTQITRDDDAFGGNVKVEFGAEILFPLPFIKDQRTLQSALFVDAGNIFDTDCGPLQENCSNVDLDKLSASVGIGLTWITGFGPLTFSIAKPIQEQEGDETEFFQFSLGNTF</sequence>
<dbReference type="InterPro" id="IPR010827">
    <property type="entry name" value="BamA/TamA_POTRA"/>
</dbReference>
<dbReference type="Gene3D" id="3.10.20.310">
    <property type="entry name" value="membrane protein fhac"/>
    <property type="match status" value="5"/>
</dbReference>